<keyword evidence="11" id="KW-1185">Reference proteome</keyword>
<feature type="compositionally biased region" description="Basic and acidic residues" evidence="8">
    <location>
        <begin position="265"/>
        <end position="301"/>
    </location>
</feature>
<comment type="subcellular location">
    <subcellularLocation>
        <location evidence="1">Nucleus</location>
    </subcellularLocation>
</comment>
<keyword evidence="4" id="KW-0805">Transcription regulation</keyword>
<name>W3XCF1_PESFW</name>
<keyword evidence="5" id="KW-0804">Transcription</keyword>
<evidence type="ECO:0000256" key="5">
    <source>
        <dbReference type="ARBA" id="ARBA00023163"/>
    </source>
</evidence>
<comment type="similarity">
    <text evidence="2">Belongs to the pinin family.</text>
</comment>
<feature type="domain" description="Pinin/SDK/MemA protein" evidence="9">
    <location>
        <begin position="77"/>
        <end position="192"/>
    </location>
</feature>
<dbReference type="Proteomes" id="UP000030651">
    <property type="component" value="Unassembled WGS sequence"/>
</dbReference>
<evidence type="ECO:0000256" key="2">
    <source>
        <dbReference type="ARBA" id="ARBA00010386"/>
    </source>
</evidence>
<evidence type="ECO:0000313" key="11">
    <source>
        <dbReference type="Proteomes" id="UP000030651"/>
    </source>
</evidence>
<dbReference type="STRING" id="1229662.W3XCF1"/>
<feature type="region of interest" description="Disordered" evidence="8">
    <location>
        <begin position="207"/>
        <end position="320"/>
    </location>
</feature>
<dbReference type="PANTHER" id="PTHR12707:SF0">
    <property type="entry name" value="PININ"/>
    <property type="match status" value="1"/>
</dbReference>
<evidence type="ECO:0000256" key="3">
    <source>
        <dbReference type="ARBA" id="ARBA00022664"/>
    </source>
</evidence>
<feature type="compositionally biased region" description="Basic and acidic residues" evidence="8">
    <location>
        <begin position="309"/>
        <end position="320"/>
    </location>
</feature>
<protein>
    <recommendedName>
        <fullName evidence="9">Pinin/SDK/MemA protein domain-containing protein</fullName>
    </recommendedName>
</protein>
<dbReference type="KEGG" id="pfy:PFICI_05575"/>
<evidence type="ECO:0000313" key="10">
    <source>
        <dbReference type="EMBL" id="ETS83699.1"/>
    </source>
</evidence>
<dbReference type="eggNOG" id="KOG3756">
    <property type="taxonomic scope" value="Eukaryota"/>
</dbReference>
<evidence type="ECO:0000256" key="1">
    <source>
        <dbReference type="ARBA" id="ARBA00004123"/>
    </source>
</evidence>
<keyword evidence="6" id="KW-0508">mRNA splicing</keyword>
<evidence type="ECO:0000256" key="7">
    <source>
        <dbReference type="ARBA" id="ARBA00023242"/>
    </source>
</evidence>
<evidence type="ECO:0000256" key="8">
    <source>
        <dbReference type="SAM" id="MobiDB-lite"/>
    </source>
</evidence>
<dbReference type="InParanoid" id="W3XCF1"/>
<gene>
    <name evidence="10" type="ORF">PFICI_05575</name>
</gene>
<dbReference type="InterPro" id="IPR039853">
    <property type="entry name" value="Pinin"/>
</dbReference>
<reference evidence="11" key="1">
    <citation type="journal article" date="2015" name="BMC Genomics">
        <title>Genomic and transcriptomic analysis of the endophytic fungus Pestalotiopsis fici reveals its lifestyle and high potential for synthesis of natural products.</title>
        <authorList>
            <person name="Wang X."/>
            <person name="Zhang X."/>
            <person name="Liu L."/>
            <person name="Xiang M."/>
            <person name="Wang W."/>
            <person name="Sun X."/>
            <person name="Che Y."/>
            <person name="Guo L."/>
            <person name="Liu G."/>
            <person name="Guo L."/>
            <person name="Wang C."/>
            <person name="Yin W.B."/>
            <person name="Stadler M."/>
            <person name="Zhang X."/>
            <person name="Liu X."/>
        </authorList>
    </citation>
    <scope>NUCLEOTIDE SEQUENCE [LARGE SCALE GENOMIC DNA]</scope>
    <source>
        <strain evidence="11">W106-1 / CGMCC3.15140</strain>
    </source>
</reference>
<keyword evidence="7" id="KW-0539">Nucleus</keyword>
<accession>W3XCF1</accession>
<dbReference type="OrthoDB" id="330772at2759"/>
<dbReference type="OMA" id="ALYYKPW"/>
<dbReference type="GO" id="GO:0006397">
    <property type="term" value="P:mRNA processing"/>
    <property type="evidence" value="ECO:0007669"/>
    <property type="project" value="UniProtKB-KW"/>
</dbReference>
<keyword evidence="3" id="KW-0507">mRNA processing</keyword>
<dbReference type="GeneID" id="19270588"/>
<dbReference type="InterPro" id="IPR006786">
    <property type="entry name" value="Pinin_SDK_MemA"/>
</dbReference>
<dbReference type="EMBL" id="KI912111">
    <property type="protein sequence ID" value="ETS83699.1"/>
    <property type="molecule type" value="Genomic_DNA"/>
</dbReference>
<evidence type="ECO:0000256" key="6">
    <source>
        <dbReference type="ARBA" id="ARBA00023187"/>
    </source>
</evidence>
<dbReference type="Pfam" id="PF04696">
    <property type="entry name" value="Pinin_SDK_memA"/>
    <property type="match status" value="1"/>
</dbReference>
<evidence type="ECO:0000256" key="4">
    <source>
        <dbReference type="ARBA" id="ARBA00023015"/>
    </source>
</evidence>
<dbReference type="AlphaFoldDB" id="W3XCF1"/>
<dbReference type="HOGENOM" id="CLU_049352_1_0_1"/>
<proteinExistence type="inferred from homology"/>
<feature type="compositionally biased region" description="Polar residues" evidence="8">
    <location>
        <begin position="1"/>
        <end position="19"/>
    </location>
</feature>
<organism evidence="10 11">
    <name type="scientific">Pestalotiopsis fici (strain W106-1 / CGMCC3.15140)</name>
    <dbReference type="NCBI Taxonomy" id="1229662"/>
    <lineage>
        <taxon>Eukaryota</taxon>
        <taxon>Fungi</taxon>
        <taxon>Dikarya</taxon>
        <taxon>Ascomycota</taxon>
        <taxon>Pezizomycotina</taxon>
        <taxon>Sordariomycetes</taxon>
        <taxon>Xylariomycetidae</taxon>
        <taxon>Amphisphaeriales</taxon>
        <taxon>Sporocadaceae</taxon>
        <taxon>Pestalotiopsis</taxon>
    </lineage>
</organism>
<evidence type="ECO:0000259" key="9">
    <source>
        <dbReference type="Pfam" id="PF04696"/>
    </source>
</evidence>
<sequence length="320" mass="35587">MSQDPATATAASLDASPTTQKRKASSPGPVGNGGHERSVSPKRQRRESESESIRNGANGRAATSPTTTDRRQSASIEEKRRGKRLFGGLLSTLSQTNKSSSQQRKRHDVERRQQARVSQQKTEDDAHREARLAKLKATRQREQIAWEERVLRTKHDHVTNTARFLQTESEPKIYYLPWELTSRQEALIKDQIRDADELVEKETREFKQRKAQRLTALGVPPSKPDSEHVPVSEPAPVPAPDSGPESQTASADPTAEPPTSIPGKVDIELVSDHSTHRDNPTETADGHVTDHASKAGLHQERDNDDTEDIIIKGDEDTVIY</sequence>
<feature type="compositionally biased region" description="Basic and acidic residues" evidence="8">
    <location>
        <begin position="68"/>
        <end position="80"/>
    </location>
</feature>
<dbReference type="PANTHER" id="PTHR12707">
    <property type="entry name" value="PINN"/>
    <property type="match status" value="1"/>
</dbReference>
<feature type="compositionally biased region" description="Polar residues" evidence="8">
    <location>
        <begin position="91"/>
        <end position="102"/>
    </location>
</feature>
<feature type="region of interest" description="Disordered" evidence="8">
    <location>
        <begin position="1"/>
        <end position="128"/>
    </location>
</feature>
<dbReference type="GO" id="GO:0008380">
    <property type="term" value="P:RNA splicing"/>
    <property type="evidence" value="ECO:0007669"/>
    <property type="project" value="UniProtKB-KW"/>
</dbReference>
<dbReference type="RefSeq" id="XP_007832347.1">
    <property type="nucleotide sequence ID" value="XM_007834156.1"/>
</dbReference>
<dbReference type="GO" id="GO:0071013">
    <property type="term" value="C:catalytic step 2 spliceosome"/>
    <property type="evidence" value="ECO:0007669"/>
    <property type="project" value="TreeGrafter"/>
</dbReference>